<accession>A0A6B0UAY8</accession>
<sequence length="85" mass="8665">MAAFATSCFPTPLATADSEPIIFCSATLAMLHLVPCESPLTNVFADSSEGASSLHRGNDEAGADEEGELAGELATLPLRPGVATT</sequence>
<evidence type="ECO:0000313" key="2">
    <source>
        <dbReference type="EMBL" id="MXU85326.1"/>
    </source>
</evidence>
<reference evidence="2" key="1">
    <citation type="submission" date="2019-12" db="EMBL/GenBank/DDBJ databases">
        <title>An insight into the sialome of adult female Ixodes ricinus ticks feeding for 6 days.</title>
        <authorList>
            <person name="Perner J."/>
            <person name="Ribeiro J.M.C."/>
        </authorList>
    </citation>
    <scope>NUCLEOTIDE SEQUENCE</scope>
    <source>
        <strain evidence="2">Semi-engorged</strain>
        <tissue evidence="2">Salivary glands</tissue>
    </source>
</reference>
<organism evidence="2">
    <name type="scientific">Ixodes ricinus</name>
    <name type="common">Common tick</name>
    <name type="synonym">Acarus ricinus</name>
    <dbReference type="NCBI Taxonomy" id="34613"/>
    <lineage>
        <taxon>Eukaryota</taxon>
        <taxon>Metazoa</taxon>
        <taxon>Ecdysozoa</taxon>
        <taxon>Arthropoda</taxon>
        <taxon>Chelicerata</taxon>
        <taxon>Arachnida</taxon>
        <taxon>Acari</taxon>
        <taxon>Parasitiformes</taxon>
        <taxon>Ixodida</taxon>
        <taxon>Ixodoidea</taxon>
        <taxon>Ixodidae</taxon>
        <taxon>Ixodinae</taxon>
        <taxon>Ixodes</taxon>
    </lineage>
</organism>
<dbReference type="EMBL" id="GIFC01003243">
    <property type="protein sequence ID" value="MXU85326.1"/>
    <property type="molecule type" value="Transcribed_RNA"/>
</dbReference>
<name>A0A6B0UAY8_IXORI</name>
<dbReference type="AlphaFoldDB" id="A0A6B0UAY8"/>
<evidence type="ECO:0000256" key="1">
    <source>
        <dbReference type="SAM" id="MobiDB-lite"/>
    </source>
</evidence>
<protein>
    <submittedName>
        <fullName evidence="2">Putative secreted protein</fullName>
    </submittedName>
</protein>
<proteinExistence type="predicted"/>
<feature type="region of interest" description="Disordered" evidence="1">
    <location>
        <begin position="47"/>
        <end position="85"/>
    </location>
</feature>